<feature type="region of interest" description="Disordered" evidence="1">
    <location>
        <begin position="355"/>
        <end position="387"/>
    </location>
</feature>
<gene>
    <name evidence="2" type="ORF">HK414_16060</name>
</gene>
<accession>A0ABX6P3G3</accession>
<proteinExistence type="predicted"/>
<name>A0ABX6P3G3_9BURK</name>
<sequence>MVGPVGVDDVRIRGTDMLLEINTGTRFTLGIGQFVEDESGAVSYDTNVEVDLSFATIDFSKSSYVADPSQPEVKTPGYAIETGSAAEPIVLQYTGQYLHLQGAIEANILNVVRMTGVMDFTLSEDEGLTVFADVNVDIGTAGFGISSEATGLLVIRDGIAMRMKLETGFDLGDVASLEAELDLTLNSFGEEITYEVPEQFEDETGFATFTIPAAPPGREPDGMYVAPVGEGHLSLFGEALTLQGEFSIIITETELELGITATLDLPLLRPLDVTGTPGLARGEDGGLWGSLEVGNAMTAGGALLIDAAGFGSAAASCCRSTRPTSRAKSTSSSSMTTARSCATSRALRRRFLSTSRREACASRARRRSRSARWTSPGRWTSRSPAKA</sequence>
<keyword evidence="3" id="KW-1185">Reference proteome</keyword>
<evidence type="ECO:0000313" key="3">
    <source>
        <dbReference type="Proteomes" id="UP000500826"/>
    </source>
</evidence>
<evidence type="ECO:0000256" key="1">
    <source>
        <dbReference type="SAM" id="MobiDB-lite"/>
    </source>
</evidence>
<protein>
    <submittedName>
        <fullName evidence="2">Uncharacterized protein</fullName>
    </submittedName>
</protein>
<dbReference type="EMBL" id="CP053418">
    <property type="protein sequence ID" value="QJW84659.1"/>
    <property type="molecule type" value="Genomic_DNA"/>
</dbReference>
<feature type="compositionally biased region" description="Polar residues" evidence="1">
    <location>
        <begin position="377"/>
        <end position="387"/>
    </location>
</feature>
<organism evidence="2 3">
    <name type="scientific">Ramlibacter terrae</name>
    <dbReference type="NCBI Taxonomy" id="2732511"/>
    <lineage>
        <taxon>Bacteria</taxon>
        <taxon>Pseudomonadati</taxon>
        <taxon>Pseudomonadota</taxon>
        <taxon>Betaproteobacteria</taxon>
        <taxon>Burkholderiales</taxon>
        <taxon>Comamonadaceae</taxon>
        <taxon>Ramlibacter</taxon>
    </lineage>
</organism>
<dbReference type="Proteomes" id="UP000500826">
    <property type="component" value="Chromosome"/>
</dbReference>
<feature type="region of interest" description="Disordered" evidence="1">
    <location>
        <begin position="321"/>
        <end position="341"/>
    </location>
</feature>
<evidence type="ECO:0000313" key="2">
    <source>
        <dbReference type="EMBL" id="QJW84659.1"/>
    </source>
</evidence>
<reference evidence="2 3" key="1">
    <citation type="submission" date="2020-05" db="EMBL/GenBank/DDBJ databases">
        <title>Ramlibacter rhizophilus sp. nov., isolated from rhizosphere soil of national flower Mugunghwa from South Korea.</title>
        <authorList>
            <person name="Zheng-Fei Y."/>
            <person name="Huan T."/>
        </authorList>
    </citation>
    <scope>NUCLEOTIDE SEQUENCE [LARGE SCALE GENOMIC DNA]</scope>
    <source>
        <strain evidence="2 3">H242</strain>
    </source>
</reference>
<reference evidence="2 3" key="2">
    <citation type="submission" date="2020-05" db="EMBL/GenBank/DDBJ databases">
        <authorList>
            <person name="Khan S.A."/>
            <person name="Jeon C.O."/>
            <person name="Chun B.H."/>
        </authorList>
    </citation>
    <scope>NUCLEOTIDE SEQUENCE [LARGE SCALE GENOMIC DNA]</scope>
    <source>
        <strain evidence="2 3">H242</strain>
    </source>
</reference>